<feature type="domain" description="Thioredoxin" evidence="2">
    <location>
        <begin position="42"/>
        <end position="178"/>
    </location>
</feature>
<dbReference type="OrthoDB" id="9788279at2"/>
<dbReference type="CDD" id="cd03011">
    <property type="entry name" value="TlpA_like_ScsD_MtbDsbE"/>
    <property type="match status" value="1"/>
</dbReference>
<reference evidence="4" key="1">
    <citation type="submission" date="2011-06" db="EMBL/GenBank/DDBJ databases">
        <authorList>
            <consortium name="US DOE Joint Genome Institute (JGI-PGF)"/>
            <person name="Lucas S."/>
            <person name="Han J."/>
            <person name="Lapidus A."/>
            <person name="Cheng J.-F."/>
            <person name="Goodwin L."/>
            <person name="Pitluck S."/>
            <person name="Peters L."/>
            <person name="Land M.L."/>
            <person name="Hauser L."/>
            <person name="Vogl K."/>
            <person name="Liu Z."/>
            <person name="Overmann J."/>
            <person name="Frigaard N.-U."/>
            <person name="Bryant D.A."/>
            <person name="Woyke T.J."/>
        </authorList>
    </citation>
    <scope>NUCLEOTIDE SEQUENCE [LARGE SCALE GENOMIC DNA]</scope>
    <source>
        <strain evidence="4">970</strain>
    </source>
</reference>
<accession>H8Z8M3</accession>
<dbReference type="InterPro" id="IPR036249">
    <property type="entry name" value="Thioredoxin-like_sf"/>
</dbReference>
<protein>
    <submittedName>
        <fullName evidence="3">Peroxiredoxin</fullName>
    </submittedName>
</protein>
<dbReference type="HOGENOM" id="CLU_042529_10_0_6"/>
<dbReference type="SUPFAM" id="SSF52833">
    <property type="entry name" value="Thioredoxin-like"/>
    <property type="match status" value="1"/>
</dbReference>
<dbReference type="Gene3D" id="3.40.30.10">
    <property type="entry name" value="Glutaredoxin"/>
    <property type="match status" value="1"/>
</dbReference>
<evidence type="ECO:0000313" key="3">
    <source>
        <dbReference type="EMBL" id="EIC19428.1"/>
    </source>
</evidence>
<name>H8Z8M3_9GAMM</name>
<gene>
    <name evidence="3" type="ORF">Thi970DRAFT_04948</name>
</gene>
<evidence type="ECO:0000259" key="2">
    <source>
        <dbReference type="PROSITE" id="PS51352"/>
    </source>
</evidence>
<dbReference type="InterPro" id="IPR013766">
    <property type="entry name" value="Thioredoxin_domain"/>
</dbReference>
<reference evidence="3 4" key="2">
    <citation type="submission" date="2011-11" db="EMBL/GenBank/DDBJ databases">
        <authorList>
            <consortium name="US DOE Joint Genome Institute"/>
            <person name="Lucas S."/>
            <person name="Han J."/>
            <person name="Lapidus A."/>
            <person name="Cheng J.-F."/>
            <person name="Goodwin L."/>
            <person name="Pitluck S."/>
            <person name="Peters L."/>
            <person name="Ovchinnikova G."/>
            <person name="Zhang X."/>
            <person name="Detter J.C."/>
            <person name="Han C."/>
            <person name="Tapia R."/>
            <person name="Land M."/>
            <person name="Hauser L."/>
            <person name="Kyrpides N."/>
            <person name="Ivanova N."/>
            <person name="Pagani I."/>
            <person name="Vogl K."/>
            <person name="Liu Z."/>
            <person name="Overmann J."/>
            <person name="Frigaard N.-U."/>
            <person name="Bryant D."/>
            <person name="Woyke T."/>
        </authorList>
    </citation>
    <scope>NUCLEOTIDE SEQUENCE [LARGE SCALE GENOMIC DNA]</scope>
    <source>
        <strain evidence="3 4">970</strain>
    </source>
</reference>
<keyword evidence="1" id="KW-0472">Membrane</keyword>
<dbReference type="eggNOG" id="COG0526">
    <property type="taxonomic scope" value="Bacteria"/>
</dbReference>
<proteinExistence type="predicted"/>
<dbReference type="STRING" id="631362.Thi970DRAFT_04948"/>
<sequence length="182" mass="19574">MVGADRNTEKGRKSPRWRRWAVDLVVVIAVLGLVQWWQARPLATGIAPPLVGMEIVGGDRLDIADLRGKPVLVHFWGTWCPVCRLMDGTIARIAEDHAVVSVAMSSGSAAEVRAYLDEGGHVFPVVLDPDGQLASRWGVVGVPASFIIDADGRIRFATRGARSGPGLRLRIWLAGFSAGEGV</sequence>
<keyword evidence="1" id="KW-1133">Transmembrane helix</keyword>
<keyword evidence="4" id="KW-1185">Reference proteome</keyword>
<dbReference type="AlphaFoldDB" id="H8Z8M3"/>
<dbReference type="InterPro" id="IPR050553">
    <property type="entry name" value="Thioredoxin_ResA/DsbE_sf"/>
</dbReference>
<dbReference type="GO" id="GO:0016491">
    <property type="term" value="F:oxidoreductase activity"/>
    <property type="evidence" value="ECO:0007669"/>
    <property type="project" value="InterPro"/>
</dbReference>
<dbReference type="PROSITE" id="PS51352">
    <property type="entry name" value="THIOREDOXIN_2"/>
    <property type="match status" value="1"/>
</dbReference>
<dbReference type="EMBL" id="JH603171">
    <property type="protein sequence ID" value="EIC19428.1"/>
    <property type="molecule type" value="Genomic_DNA"/>
</dbReference>
<feature type="transmembrane region" description="Helical" evidence="1">
    <location>
        <begin position="20"/>
        <end position="37"/>
    </location>
</feature>
<dbReference type="Pfam" id="PF08534">
    <property type="entry name" value="Redoxin"/>
    <property type="match status" value="1"/>
</dbReference>
<dbReference type="Proteomes" id="UP000002964">
    <property type="component" value="Unassembled WGS sequence"/>
</dbReference>
<evidence type="ECO:0000256" key="1">
    <source>
        <dbReference type="SAM" id="Phobius"/>
    </source>
</evidence>
<evidence type="ECO:0000313" key="4">
    <source>
        <dbReference type="Proteomes" id="UP000002964"/>
    </source>
</evidence>
<dbReference type="InterPro" id="IPR013740">
    <property type="entry name" value="Redoxin"/>
</dbReference>
<keyword evidence="1" id="KW-0812">Transmembrane</keyword>
<dbReference type="PANTHER" id="PTHR42852:SF17">
    <property type="entry name" value="THIOREDOXIN-LIKE PROTEIN HI_1115"/>
    <property type="match status" value="1"/>
</dbReference>
<organism evidence="3 4">
    <name type="scientific">Thiorhodovibrio frisius</name>
    <dbReference type="NCBI Taxonomy" id="631362"/>
    <lineage>
        <taxon>Bacteria</taxon>
        <taxon>Pseudomonadati</taxon>
        <taxon>Pseudomonadota</taxon>
        <taxon>Gammaproteobacteria</taxon>
        <taxon>Chromatiales</taxon>
        <taxon>Chromatiaceae</taxon>
        <taxon>Thiorhodovibrio</taxon>
    </lineage>
</organism>
<dbReference type="PANTHER" id="PTHR42852">
    <property type="entry name" value="THIOL:DISULFIDE INTERCHANGE PROTEIN DSBE"/>
    <property type="match status" value="1"/>
</dbReference>